<name>A0A644YK11_9ZZZZ</name>
<dbReference type="AlphaFoldDB" id="A0A644YK11"/>
<organism evidence="1">
    <name type="scientific">bioreactor metagenome</name>
    <dbReference type="NCBI Taxonomy" id="1076179"/>
    <lineage>
        <taxon>unclassified sequences</taxon>
        <taxon>metagenomes</taxon>
        <taxon>ecological metagenomes</taxon>
    </lineage>
</organism>
<comment type="caution">
    <text evidence="1">The sequence shown here is derived from an EMBL/GenBank/DDBJ whole genome shotgun (WGS) entry which is preliminary data.</text>
</comment>
<proteinExistence type="predicted"/>
<reference evidence="1" key="1">
    <citation type="submission" date="2019-08" db="EMBL/GenBank/DDBJ databases">
        <authorList>
            <person name="Kucharzyk K."/>
            <person name="Murdoch R.W."/>
            <person name="Higgins S."/>
            <person name="Loffler F."/>
        </authorList>
    </citation>
    <scope>NUCLEOTIDE SEQUENCE</scope>
</reference>
<protein>
    <submittedName>
        <fullName evidence="1">Uncharacterized protein</fullName>
    </submittedName>
</protein>
<evidence type="ECO:0000313" key="1">
    <source>
        <dbReference type="EMBL" id="MPM28915.1"/>
    </source>
</evidence>
<sequence>MAAVGAADAAPGLPLRKFLRFMAAFHTDVFMFNLMYFPVDGKADFLRWPVHGIVPELRRCLICFFKVEPGFAPAAALVNNTSFDNFSPFRHGLSRRVQLIRFFLGFADIPLQLRRSAFLVGELQPGRRALPYGLALLHSLIALINRPLGSLVAMRRIHAL</sequence>
<accession>A0A644YK11</accession>
<gene>
    <name evidence="1" type="ORF">SDC9_75453</name>
</gene>
<dbReference type="EMBL" id="VSSQ01005379">
    <property type="protein sequence ID" value="MPM28915.1"/>
    <property type="molecule type" value="Genomic_DNA"/>
</dbReference>